<dbReference type="Pfam" id="PF07523">
    <property type="entry name" value="Big_3"/>
    <property type="match status" value="4"/>
</dbReference>
<dbReference type="InterPro" id="IPR006626">
    <property type="entry name" value="PbH1"/>
</dbReference>
<dbReference type="Gene3D" id="2.160.20.10">
    <property type="entry name" value="Single-stranded right-handed beta-helix, Pectin lyase-like"/>
    <property type="match status" value="1"/>
</dbReference>
<evidence type="ECO:0000259" key="11">
    <source>
        <dbReference type="Pfam" id="PF25850"/>
    </source>
</evidence>
<evidence type="ECO:0000256" key="7">
    <source>
        <dbReference type="ARBA" id="ARBA00023239"/>
    </source>
</evidence>
<evidence type="ECO:0000259" key="9">
    <source>
        <dbReference type="Pfam" id="PF07523"/>
    </source>
</evidence>
<gene>
    <name evidence="12" type="ORF">C7957_11551</name>
</gene>
<evidence type="ECO:0000256" key="6">
    <source>
        <dbReference type="ARBA" id="ARBA00022837"/>
    </source>
</evidence>
<dbReference type="GO" id="GO:0046872">
    <property type="term" value="F:metal ion binding"/>
    <property type="evidence" value="ECO:0007669"/>
    <property type="project" value="UniProtKB-KW"/>
</dbReference>
<evidence type="ECO:0000256" key="3">
    <source>
        <dbReference type="ARBA" id="ARBA00022525"/>
    </source>
</evidence>
<accession>A0A4R6S039</accession>
<dbReference type="SUPFAM" id="SSF51126">
    <property type="entry name" value="Pectin lyase-like"/>
    <property type="match status" value="1"/>
</dbReference>
<name>A0A4R6S039_9FIRM</name>
<dbReference type="AlphaFoldDB" id="A0A4R6S039"/>
<dbReference type="EMBL" id="SNXX01000015">
    <property type="protein sequence ID" value="TDP92287.1"/>
    <property type="molecule type" value="Genomic_DNA"/>
</dbReference>
<dbReference type="PANTHER" id="PTHR40088">
    <property type="entry name" value="PECTATE LYASE (EUROFUNG)"/>
    <property type="match status" value="1"/>
</dbReference>
<evidence type="ECO:0000259" key="10">
    <source>
        <dbReference type="Pfam" id="PF25849"/>
    </source>
</evidence>
<evidence type="ECO:0000313" key="12">
    <source>
        <dbReference type="EMBL" id="TDP92287.1"/>
    </source>
</evidence>
<dbReference type="InterPro" id="IPR058953">
    <property type="entry name" value="PelX-like_N"/>
</dbReference>
<feature type="domain" description="Ig-like" evidence="9">
    <location>
        <begin position="246"/>
        <end position="306"/>
    </location>
</feature>
<feature type="domain" description="Ig-like" evidence="9">
    <location>
        <begin position="414"/>
        <end position="474"/>
    </location>
</feature>
<evidence type="ECO:0000256" key="5">
    <source>
        <dbReference type="ARBA" id="ARBA00022729"/>
    </source>
</evidence>
<feature type="domain" description="Ig-like" evidence="9">
    <location>
        <begin position="322"/>
        <end position="401"/>
    </location>
</feature>
<dbReference type="InterPro" id="IPR058863">
    <property type="entry name" value="PelX-like_Ig"/>
</dbReference>
<evidence type="ECO:0000256" key="8">
    <source>
        <dbReference type="ARBA" id="ARBA00038263"/>
    </source>
</evidence>
<feature type="domain" description="Pectate disaccharide-lyase-like central Ig-like" evidence="11">
    <location>
        <begin position="803"/>
        <end position="885"/>
    </location>
</feature>
<keyword evidence="5" id="KW-0732">Signal</keyword>
<reference evidence="12 13" key="1">
    <citation type="submission" date="2019-03" db="EMBL/GenBank/DDBJ databases">
        <title>Subsurface microbial communities from deep shales in Ohio and West Virginia, USA.</title>
        <authorList>
            <person name="Wrighton K."/>
        </authorList>
    </citation>
    <scope>NUCLEOTIDE SEQUENCE [LARGE SCALE GENOMIC DNA]</scope>
    <source>
        <strain evidence="12 13">MSL 7</strain>
    </source>
</reference>
<dbReference type="Gene3D" id="2.60.40.3630">
    <property type="match status" value="3"/>
</dbReference>
<feature type="domain" description="Pectate disaccharide-lyase-like N-terminal" evidence="10">
    <location>
        <begin position="37"/>
        <end position="133"/>
    </location>
</feature>
<dbReference type="GO" id="GO:0005576">
    <property type="term" value="C:extracellular region"/>
    <property type="evidence" value="ECO:0007669"/>
    <property type="project" value="UniProtKB-SubCell"/>
</dbReference>
<dbReference type="Pfam" id="PF25849">
    <property type="entry name" value="PelX_N"/>
    <property type="match status" value="2"/>
</dbReference>
<organism evidence="12 13">
    <name type="scientific">Halanaerobium saccharolyticum</name>
    <dbReference type="NCBI Taxonomy" id="43595"/>
    <lineage>
        <taxon>Bacteria</taxon>
        <taxon>Bacillati</taxon>
        <taxon>Bacillota</taxon>
        <taxon>Clostridia</taxon>
        <taxon>Halanaerobiales</taxon>
        <taxon>Halanaerobiaceae</taxon>
        <taxon>Halanaerobium</taxon>
    </lineage>
</organism>
<keyword evidence="3" id="KW-0964">Secreted</keyword>
<comment type="subcellular location">
    <subcellularLocation>
        <location evidence="2">Secreted</location>
    </subcellularLocation>
</comment>
<evidence type="ECO:0000256" key="2">
    <source>
        <dbReference type="ARBA" id="ARBA00004613"/>
    </source>
</evidence>
<sequence>MNSKITFSIILTLLITFLITPVLAAEMIEVESDWEASVFGNVGGDNKITAENFAIQELADDRIKMMSANNRGKIESSSEGIAYYFKKMKQEDNFKMTVQAEVESFDMNNQVSFGIMLRDKVLYNENNKEDIGYALAVGPLNATKDTPTTAFYRTAEGQKKLGELVNGAVPAPELSYQVELKKSGNTYWLKFGEEEPVVIEDFNGFEGEDLFAGLYTSRNTTVYYSDLKFEEIKEVAELKTDTSDFKTDYLLEQDFELEGLKVTAEFADGSSKKLSQEDYIVTGFDSSEAGENTITIHYGGAEKELKLNINELSATALEIKYYPAKTDYYLGDNFDPEGLTVIAEYNDGYRRETLAAADYTVEAAGEEITAADFVFESAGEKKISVIYNENSEIKTDFTVEVSDAALAELEIKNKPAKTLYFPDEELKLDGLSVYANYADGNSIRLMRDQYQVSGFDSETAGNKKLVIEYKDQKTEMDYRVKEKELEGLKIVEYPQTTIGLAENFAEEGIKIARVYDNGDQEILDADEYRINASKIDNQQPGIYTVRVIPESDQVDSITFDVTVREAKDYSWNAINFGQSASDDDTFINVKDDSVEVASINDGGKVATDHDGIAYYYTVLDAEDNFELSADVKVIEYAKDPHDGQEAFGIMARDAIGEDGDTGVFASNIAGVGGYSGGSKDPNGTQLFYRTGVESPDGKGSNGDQGIMIEELKPTPDNTHPAEEYRLTLAKTNSGYVGRLNGEKEEILFEPELLEVQNDKIYLGFFGARIGHIEVSNIDLKVSNAETDAPQVIPPAEPVEPEINLLSLTETAVKDYQLITEANVAGTLTVKQGKEIIAVDQKVEAGKEFKLNSELKANAQNDFTLIFLPDDTQKLTDYDRIIENFTIEMKTFRVGKDIYVAPEGSAAGDGSQENPLDLDTAAAYSQPGQKIVMLAGHYLRDQKLEIKEYNDGTPDNYKYLIAAEDAEVVIDFDKKTEGIILSGDYWHIKGIDVTNSAANEKGMVIGGNHNIIEESRFYNNGNTGLQISRTDITEDDKNKWPSHNLVLNSTAFDNVDPSNNNADGFAAKLTSGEGNVFKGCIAHNNIDDGWDLYTKVGTGAIGKVVIEDSVAYNNGTLTDGTVGSGDKNGFKLGGEGVHVPHLIKNSIAFGNGAVGFASNSNPGVRAVNNISFNNQGGNIVFTTYDGIEEDFVIEEFVSFATKEIEADSYPEAEASNHNFFYNGENSTNVNDVEISEANFESLEIELPLTRNEDGSIKIGDFLEFTSPIFK</sequence>
<dbReference type="RefSeq" id="WP_133530611.1">
    <property type="nucleotide sequence ID" value="NZ_SNXX01000015.1"/>
</dbReference>
<dbReference type="InterPro" id="IPR052052">
    <property type="entry name" value="Polysaccharide_Lyase_9"/>
</dbReference>
<dbReference type="Pfam" id="PF25850">
    <property type="entry name" value="PelX_Ig"/>
    <property type="match status" value="1"/>
</dbReference>
<comment type="cofactor">
    <cofactor evidence="1">
        <name>Ca(2+)</name>
        <dbReference type="ChEBI" id="CHEBI:29108"/>
    </cofactor>
</comment>
<keyword evidence="6" id="KW-0106">Calcium</keyword>
<dbReference type="InterPro" id="IPR022038">
    <property type="entry name" value="Ig-like_bact"/>
</dbReference>
<evidence type="ECO:0000256" key="4">
    <source>
        <dbReference type="ARBA" id="ARBA00022723"/>
    </source>
</evidence>
<dbReference type="SMART" id="SM00710">
    <property type="entry name" value="PbH1"/>
    <property type="match status" value="5"/>
</dbReference>
<comment type="similarity">
    <text evidence="8">Belongs to the polysaccharide lyase 9 family.</text>
</comment>
<dbReference type="InterPro" id="IPR011050">
    <property type="entry name" value="Pectin_lyase_fold/virulence"/>
</dbReference>
<dbReference type="GO" id="GO:0016837">
    <property type="term" value="F:carbon-oxygen lyase activity, acting on polysaccharides"/>
    <property type="evidence" value="ECO:0007669"/>
    <property type="project" value="TreeGrafter"/>
</dbReference>
<keyword evidence="4" id="KW-0479">Metal-binding</keyword>
<feature type="domain" description="Pectate disaccharide-lyase-like N-terminal" evidence="10">
    <location>
        <begin position="600"/>
        <end position="784"/>
    </location>
</feature>
<dbReference type="PANTHER" id="PTHR40088:SF1">
    <property type="entry name" value="PECTATE LYASE PEL9"/>
    <property type="match status" value="1"/>
</dbReference>
<evidence type="ECO:0000256" key="1">
    <source>
        <dbReference type="ARBA" id="ARBA00001913"/>
    </source>
</evidence>
<comment type="caution">
    <text evidence="12">The sequence shown here is derived from an EMBL/GenBank/DDBJ whole genome shotgun (WGS) entry which is preliminary data.</text>
</comment>
<keyword evidence="7" id="KW-0456">Lyase</keyword>
<dbReference type="Proteomes" id="UP000295176">
    <property type="component" value="Unassembled WGS sequence"/>
</dbReference>
<proteinExistence type="inferred from homology"/>
<feature type="domain" description="Ig-like" evidence="9">
    <location>
        <begin position="491"/>
        <end position="563"/>
    </location>
</feature>
<dbReference type="InterPro" id="IPR012334">
    <property type="entry name" value="Pectin_lyas_fold"/>
</dbReference>
<protein>
    <submittedName>
        <fullName evidence="12">Ig-like protein group 3</fullName>
    </submittedName>
</protein>
<evidence type="ECO:0000313" key="13">
    <source>
        <dbReference type="Proteomes" id="UP000295176"/>
    </source>
</evidence>